<evidence type="ECO:0000259" key="9">
    <source>
        <dbReference type="Pfam" id="PF16901"/>
    </source>
</evidence>
<dbReference type="InterPro" id="IPR000447">
    <property type="entry name" value="G3P_DH_FAD-dep"/>
</dbReference>
<evidence type="ECO:0000256" key="1">
    <source>
        <dbReference type="ARBA" id="ARBA00001974"/>
    </source>
</evidence>
<dbReference type="InterPro" id="IPR036188">
    <property type="entry name" value="FAD/NAD-bd_sf"/>
</dbReference>
<dbReference type="GO" id="GO:0004368">
    <property type="term" value="F:glycerol-3-phosphate dehydrogenase (quinone) activity"/>
    <property type="evidence" value="ECO:0007669"/>
    <property type="project" value="InterPro"/>
</dbReference>
<feature type="domain" description="FAD dependent oxidoreductase" evidence="8">
    <location>
        <begin position="19"/>
        <end position="341"/>
    </location>
</feature>
<evidence type="ECO:0000256" key="6">
    <source>
        <dbReference type="ARBA" id="ARBA00023002"/>
    </source>
</evidence>
<dbReference type="PRINTS" id="PR01001">
    <property type="entry name" value="FADG3PDH"/>
</dbReference>
<dbReference type="AlphaFoldDB" id="A0A1M6U8V5"/>
<dbReference type="OrthoDB" id="9766796at2"/>
<evidence type="ECO:0000256" key="3">
    <source>
        <dbReference type="ARBA" id="ARBA00022630"/>
    </source>
</evidence>
<keyword evidence="4" id="KW-0319">Glycerol metabolism</keyword>
<dbReference type="Gene3D" id="3.30.9.10">
    <property type="entry name" value="D-Amino Acid Oxidase, subunit A, domain 2"/>
    <property type="match status" value="1"/>
</dbReference>
<organism evidence="10 11">
    <name type="scientific">Marinobacter antarcticus</name>
    <dbReference type="NCBI Taxonomy" id="564117"/>
    <lineage>
        <taxon>Bacteria</taxon>
        <taxon>Pseudomonadati</taxon>
        <taxon>Pseudomonadota</taxon>
        <taxon>Gammaproteobacteria</taxon>
        <taxon>Pseudomonadales</taxon>
        <taxon>Marinobacteraceae</taxon>
        <taxon>Marinobacter</taxon>
    </lineage>
</organism>
<dbReference type="GO" id="GO:0046168">
    <property type="term" value="P:glycerol-3-phosphate catabolic process"/>
    <property type="evidence" value="ECO:0007669"/>
    <property type="project" value="TreeGrafter"/>
</dbReference>
<evidence type="ECO:0000256" key="4">
    <source>
        <dbReference type="ARBA" id="ARBA00022798"/>
    </source>
</evidence>
<name>A0A1M6U8V5_9GAMM</name>
<dbReference type="Proteomes" id="UP000184497">
    <property type="component" value="Unassembled WGS sequence"/>
</dbReference>
<evidence type="ECO:0000313" key="10">
    <source>
        <dbReference type="EMBL" id="SHK65705.1"/>
    </source>
</evidence>
<dbReference type="RefSeq" id="WP_072798684.1">
    <property type="nucleotide sequence ID" value="NZ_FRAQ01000002.1"/>
</dbReference>
<proteinExistence type="inferred from homology"/>
<dbReference type="Pfam" id="PF01266">
    <property type="entry name" value="DAO"/>
    <property type="match status" value="1"/>
</dbReference>
<feature type="region of interest" description="Disordered" evidence="7">
    <location>
        <begin position="342"/>
        <end position="362"/>
    </location>
</feature>
<dbReference type="InterPro" id="IPR006076">
    <property type="entry name" value="FAD-dep_OxRdtase"/>
</dbReference>
<evidence type="ECO:0000313" key="11">
    <source>
        <dbReference type="Proteomes" id="UP000184497"/>
    </source>
</evidence>
<keyword evidence="3" id="KW-0285">Flavoprotein</keyword>
<keyword evidence="6" id="KW-0560">Oxidoreductase</keyword>
<feature type="domain" description="Alpha-glycerophosphate oxidase C-terminal" evidence="9">
    <location>
        <begin position="415"/>
        <end position="513"/>
    </location>
</feature>
<comment type="similarity">
    <text evidence="2">Belongs to the FAD-dependent glycerol-3-phosphate dehydrogenase family.</text>
</comment>
<accession>A0A1M6U8V5</accession>
<evidence type="ECO:0000256" key="2">
    <source>
        <dbReference type="ARBA" id="ARBA00007330"/>
    </source>
</evidence>
<keyword evidence="11" id="KW-1185">Reference proteome</keyword>
<feature type="compositionally biased region" description="Basic and acidic residues" evidence="7">
    <location>
        <begin position="352"/>
        <end position="362"/>
    </location>
</feature>
<dbReference type="InterPro" id="IPR038299">
    <property type="entry name" value="DAO_C_sf"/>
</dbReference>
<dbReference type="Pfam" id="PF16901">
    <property type="entry name" value="DAO_C"/>
    <property type="match status" value="1"/>
</dbReference>
<dbReference type="EMBL" id="FRAQ01000002">
    <property type="protein sequence ID" value="SHK65705.1"/>
    <property type="molecule type" value="Genomic_DNA"/>
</dbReference>
<dbReference type="GO" id="GO:0006071">
    <property type="term" value="P:glycerol metabolic process"/>
    <property type="evidence" value="ECO:0007669"/>
    <property type="project" value="UniProtKB-KW"/>
</dbReference>
<evidence type="ECO:0000259" key="8">
    <source>
        <dbReference type="Pfam" id="PF01266"/>
    </source>
</evidence>
<reference evidence="11" key="1">
    <citation type="submission" date="2016-11" db="EMBL/GenBank/DDBJ databases">
        <authorList>
            <person name="Varghese N."/>
            <person name="Submissions S."/>
        </authorList>
    </citation>
    <scope>NUCLEOTIDE SEQUENCE [LARGE SCALE GENOMIC DNA]</scope>
    <source>
        <strain evidence="11">CGMCC 1.10835</strain>
    </source>
</reference>
<dbReference type="SUPFAM" id="SSF51905">
    <property type="entry name" value="FAD/NAD(P)-binding domain"/>
    <property type="match status" value="1"/>
</dbReference>
<gene>
    <name evidence="10" type="ORF">SAMN05216369_2679</name>
</gene>
<dbReference type="Gene3D" id="1.10.8.870">
    <property type="entry name" value="Alpha-glycerophosphate oxidase, cap domain"/>
    <property type="match status" value="1"/>
</dbReference>
<dbReference type="STRING" id="564117.SAMN05216369_2679"/>
<evidence type="ECO:0000256" key="5">
    <source>
        <dbReference type="ARBA" id="ARBA00022827"/>
    </source>
</evidence>
<evidence type="ECO:0000256" key="7">
    <source>
        <dbReference type="SAM" id="MobiDB-lite"/>
    </source>
</evidence>
<dbReference type="PANTHER" id="PTHR11985">
    <property type="entry name" value="GLYCEROL-3-PHOSPHATE DEHYDROGENASE"/>
    <property type="match status" value="1"/>
</dbReference>
<comment type="cofactor">
    <cofactor evidence="1">
        <name>FAD</name>
        <dbReference type="ChEBI" id="CHEBI:57692"/>
    </cofactor>
</comment>
<dbReference type="PANTHER" id="PTHR11985:SF35">
    <property type="entry name" value="ANAEROBIC GLYCEROL-3-PHOSPHATE DEHYDROGENASE SUBUNIT A"/>
    <property type="match status" value="1"/>
</dbReference>
<sequence>MKRRDSLLSELQSSAHTFDVVVVGGGITGAGIAREAAGSGLNTLLVEQKDFAWGTSSRSSKMVHGGLRYLGSGQYRLTRDAVTERQRLMAEVPGLIEPLRFIMPHFQRQFPGPRLFQILLRIYDWISRSHSRQFLTPGETMQWVPGLNTTKLTGASGFTDAVTDDARLVQRVITEARHDGACCLNYVKAMNVLRTNGKVSGLELQAEDETSTFTVNTPLIINATGVWADRLQQPVDGQKPMTIRPLRGSHLVIPWQKLPVSCSVSLFHPDDKRPVFAFPWAGTTVLGTTDLDHTDSLDNEPHIAGEEVDYLLKISSSLFPGATISRSDVLSTWAGVRPVVTAEPGNASSKAPSKESREHEFREDKGLISIAGGKLTTFRLIAREALARGLGSEERLRPENDPVFRQTAPPRRPATISHQNWQRLTGFYGSDLSAVMQAGPAEPVYDGTTSVVVPGELLWAEVVWACKQEDVKHLDDLMLRRTRLGSIVPEGGKALLPKVKQHCQNALTWDDEQWLAEEARYLAIWQEAYSLPPRPEQ</sequence>
<dbReference type="Gene3D" id="3.50.50.60">
    <property type="entry name" value="FAD/NAD(P)-binding domain"/>
    <property type="match status" value="1"/>
</dbReference>
<keyword evidence="5" id="KW-0274">FAD</keyword>
<protein>
    <submittedName>
        <fullName evidence="10">Glycerol-3-phosphate dehydrogenase</fullName>
    </submittedName>
</protein>
<dbReference type="InterPro" id="IPR031656">
    <property type="entry name" value="DAO_C"/>
</dbReference>